<dbReference type="OrthoDB" id="3796480at2759"/>
<feature type="region of interest" description="Disordered" evidence="1">
    <location>
        <begin position="207"/>
        <end position="230"/>
    </location>
</feature>
<accession>A0A6A6SCS2</accession>
<name>A0A6A6SCS2_9PLEO</name>
<evidence type="ECO:0000256" key="1">
    <source>
        <dbReference type="SAM" id="MobiDB-lite"/>
    </source>
</evidence>
<sequence length="230" mass="25856">QDFDDHIANLRSQLQYFNQALESTDHNAPDWLATELLSLRNKSGRLQDDMQRFRNQLESEGLATMTKKKSNKRQRLSLEDGNLSPPQNEHHKRNSLTSQHPPTSPPNIPTSPPTANQALPPQDSYVGQHMDVSDEVNRRLQENRLRRLMATPSTSQKRKYDVFEDATMSSGPETEDGRENVLEKNTAKKIRVSGSFGGRIQGIDGVLKRGIDDGAGGGGSSHGEFKRRRR</sequence>
<keyword evidence="3" id="KW-1185">Reference proteome</keyword>
<dbReference type="AlphaFoldDB" id="A0A6A6SCS2"/>
<dbReference type="Proteomes" id="UP000799753">
    <property type="component" value="Unassembled WGS sequence"/>
</dbReference>
<gene>
    <name evidence="2" type="ORF">P280DRAFT_392327</name>
</gene>
<feature type="region of interest" description="Disordered" evidence="1">
    <location>
        <begin position="59"/>
        <end position="127"/>
    </location>
</feature>
<feature type="compositionally biased region" description="Pro residues" evidence="1">
    <location>
        <begin position="102"/>
        <end position="112"/>
    </location>
</feature>
<evidence type="ECO:0000313" key="2">
    <source>
        <dbReference type="EMBL" id="KAF2643984.1"/>
    </source>
</evidence>
<protein>
    <submittedName>
        <fullName evidence="2">Uncharacterized protein</fullName>
    </submittedName>
</protein>
<evidence type="ECO:0000313" key="3">
    <source>
        <dbReference type="Proteomes" id="UP000799753"/>
    </source>
</evidence>
<organism evidence="2 3">
    <name type="scientific">Massarina eburnea CBS 473.64</name>
    <dbReference type="NCBI Taxonomy" id="1395130"/>
    <lineage>
        <taxon>Eukaryota</taxon>
        <taxon>Fungi</taxon>
        <taxon>Dikarya</taxon>
        <taxon>Ascomycota</taxon>
        <taxon>Pezizomycotina</taxon>
        <taxon>Dothideomycetes</taxon>
        <taxon>Pleosporomycetidae</taxon>
        <taxon>Pleosporales</taxon>
        <taxon>Massarineae</taxon>
        <taxon>Massarinaceae</taxon>
        <taxon>Massarina</taxon>
    </lineage>
</organism>
<dbReference type="EMBL" id="MU006779">
    <property type="protein sequence ID" value="KAF2643984.1"/>
    <property type="molecule type" value="Genomic_DNA"/>
</dbReference>
<reference evidence="2" key="1">
    <citation type="journal article" date="2020" name="Stud. Mycol.">
        <title>101 Dothideomycetes genomes: a test case for predicting lifestyles and emergence of pathogens.</title>
        <authorList>
            <person name="Haridas S."/>
            <person name="Albert R."/>
            <person name="Binder M."/>
            <person name="Bloem J."/>
            <person name="Labutti K."/>
            <person name="Salamov A."/>
            <person name="Andreopoulos B."/>
            <person name="Baker S."/>
            <person name="Barry K."/>
            <person name="Bills G."/>
            <person name="Bluhm B."/>
            <person name="Cannon C."/>
            <person name="Castanera R."/>
            <person name="Culley D."/>
            <person name="Daum C."/>
            <person name="Ezra D."/>
            <person name="Gonzalez J."/>
            <person name="Henrissat B."/>
            <person name="Kuo A."/>
            <person name="Liang C."/>
            <person name="Lipzen A."/>
            <person name="Lutzoni F."/>
            <person name="Magnuson J."/>
            <person name="Mondo S."/>
            <person name="Nolan M."/>
            <person name="Ohm R."/>
            <person name="Pangilinan J."/>
            <person name="Park H.-J."/>
            <person name="Ramirez L."/>
            <person name="Alfaro M."/>
            <person name="Sun H."/>
            <person name="Tritt A."/>
            <person name="Yoshinaga Y."/>
            <person name="Zwiers L.-H."/>
            <person name="Turgeon B."/>
            <person name="Goodwin S."/>
            <person name="Spatafora J."/>
            <person name="Crous P."/>
            <person name="Grigoriev I."/>
        </authorList>
    </citation>
    <scope>NUCLEOTIDE SEQUENCE</scope>
    <source>
        <strain evidence="2">CBS 473.64</strain>
    </source>
</reference>
<feature type="compositionally biased region" description="Basic residues" evidence="1">
    <location>
        <begin position="66"/>
        <end position="75"/>
    </location>
</feature>
<proteinExistence type="predicted"/>
<feature type="non-terminal residue" evidence="2">
    <location>
        <position position="1"/>
    </location>
</feature>